<sequence length="306" mass="34281">MIRTATNITDKVELTPTMRGTNLTPVLPIKLRRSKPSATLCETYVPALTSIISWCKFCYREIHGRMLSVAVHVLKSACYRNIRFYICCVHQLLKENYTVRDLNNHFKIDPLKQLEGAAECLELVEVDLENDQGWSQATANCTYVLHVASLFPIVTHESVISTAVDGTLRVLRAAASNSSLKKVVVTSSCAALNDTKFKLTVINSALVGPLLYNVQGMSIDIIRRFLNNEIPAVPAVQFGLIDLPDIAQAQARAMREPRSDGLRILLSYQPSFWLQYPKNYSAISDSMALFIVQQQNKAVNTKSFWQ</sequence>
<dbReference type="EMBL" id="LN856873">
    <property type="protein sequence ID" value="CRZ23526.1"/>
    <property type="molecule type" value="Genomic_DNA"/>
</dbReference>
<dbReference type="Gene3D" id="3.40.50.720">
    <property type="entry name" value="NAD(P)-binding Rossmann-like Domain"/>
    <property type="match status" value="2"/>
</dbReference>
<evidence type="ECO:0000256" key="1">
    <source>
        <dbReference type="ARBA" id="ARBA00023002"/>
    </source>
</evidence>
<evidence type="ECO:0000313" key="4">
    <source>
        <dbReference type="EMBL" id="CRZ23526.1"/>
    </source>
</evidence>
<feature type="domain" description="3-beta hydroxysteroid dehydrogenase/isomerase" evidence="3">
    <location>
        <begin position="90"/>
        <end position="203"/>
    </location>
</feature>
<organism evidence="4">
    <name type="scientific">Brugia malayi</name>
    <name type="common">Filarial nematode worm</name>
    <dbReference type="NCBI Taxonomy" id="6279"/>
    <lineage>
        <taxon>Eukaryota</taxon>
        <taxon>Metazoa</taxon>
        <taxon>Ecdysozoa</taxon>
        <taxon>Nematoda</taxon>
        <taxon>Chromadorea</taxon>
        <taxon>Rhabditida</taxon>
        <taxon>Spirurina</taxon>
        <taxon>Spiruromorpha</taxon>
        <taxon>Filarioidea</taxon>
        <taxon>Onchocercidae</taxon>
        <taxon>Brugia</taxon>
    </lineage>
</organism>
<dbReference type="InterPro" id="IPR050425">
    <property type="entry name" value="NAD(P)_dehydrat-like"/>
</dbReference>
<protein>
    <submittedName>
        <fullName evidence="4">Bm9272</fullName>
    </submittedName>
</protein>
<reference evidence="4" key="1">
    <citation type="journal article" date="2007" name="Science">
        <title>Draft genome of the filarial nematode parasite Brugia malayi.</title>
        <authorList>
            <person name="Ghedin E."/>
            <person name="Wang S."/>
            <person name="Spiro D."/>
            <person name="Caler E."/>
            <person name="Zhao Q."/>
            <person name="Crabtree J."/>
            <person name="Allen J.E."/>
            <person name="Delcher A.L."/>
            <person name="Guiliano D.B."/>
            <person name="Miranda-Saavedra D."/>
            <person name="Angiuoli S.V."/>
            <person name="Creasy T."/>
            <person name="Amedeo P."/>
            <person name="Haas B."/>
            <person name="El-Sayed N.M."/>
            <person name="Wortman J.R."/>
            <person name="Feldblyum T."/>
            <person name="Tallon L."/>
            <person name="Schatz M."/>
            <person name="Shumway M."/>
            <person name="Koo H."/>
            <person name="Salzberg S.L."/>
            <person name="Schobel S."/>
            <person name="Pertea M."/>
            <person name="Pop M."/>
            <person name="White O."/>
            <person name="Barton G.J."/>
            <person name="Carlow C.K."/>
            <person name="Crawford M.J."/>
            <person name="Daub J."/>
            <person name="Dimmic M.W."/>
            <person name="Estes C.F."/>
            <person name="Foster J.M."/>
            <person name="Ganatra M."/>
            <person name="Gregory W.F."/>
            <person name="Johnson N.M."/>
            <person name="Jin J."/>
            <person name="Komuniecki R."/>
            <person name="Korf I."/>
            <person name="Kumar S."/>
            <person name="Laney S."/>
            <person name="Li B.W."/>
            <person name="Li W."/>
            <person name="Lindblom T.H."/>
            <person name="Lustigman S."/>
            <person name="Ma D."/>
            <person name="Maina C.V."/>
            <person name="Martin D.M."/>
            <person name="McCarter J.P."/>
            <person name="McReynolds L."/>
            <person name="Mitreva M."/>
            <person name="Nutman T.B."/>
            <person name="Parkinson J."/>
            <person name="Peregrin-Alvarez J.M."/>
            <person name="Poole C."/>
            <person name="Ren Q."/>
            <person name="Saunders L."/>
            <person name="Sluder A.E."/>
            <person name="Smith K."/>
            <person name="Stanke M."/>
            <person name="Unnasch T.R."/>
            <person name="Ware J."/>
            <person name="Wei A.D."/>
            <person name="Weil G."/>
            <person name="Williams D.J."/>
            <person name="Zhang Y."/>
            <person name="Williams S.A."/>
            <person name="Fraser-Liggett C."/>
            <person name="Slatko B."/>
            <person name="Blaxter M.L."/>
            <person name="Scott A.L."/>
        </authorList>
    </citation>
    <scope>NUCLEOTIDE SEQUENCE</scope>
    <source>
        <strain evidence="4">FR3</strain>
    </source>
</reference>
<reference evidence="4" key="2">
    <citation type="submission" date="2012-12" db="EMBL/GenBank/DDBJ databases">
        <authorList>
            <person name="Gao Y.W."/>
            <person name="Fan S.T."/>
            <person name="Sun H.T."/>
            <person name="Wang Z."/>
            <person name="Gao X.L."/>
            <person name="Li Y.G."/>
            <person name="Wang T.C."/>
            <person name="Zhang K."/>
            <person name="Xu W.W."/>
            <person name="Yu Z.J."/>
            <person name="Xia X.Z."/>
        </authorList>
    </citation>
    <scope>NUCLEOTIDE SEQUENCE</scope>
    <source>
        <strain evidence="4">FR3</strain>
    </source>
</reference>
<evidence type="ECO:0000313" key="5">
    <source>
        <dbReference type="WormBase" id="Bm9272"/>
    </source>
</evidence>
<dbReference type="Pfam" id="PF01073">
    <property type="entry name" value="3Beta_HSD"/>
    <property type="match status" value="1"/>
</dbReference>
<dbReference type="InterPro" id="IPR002225">
    <property type="entry name" value="3Beta_OHSteriod_DH/Estase"/>
</dbReference>
<gene>
    <name evidence="4 5" type="ORF">Bm9272</name>
    <name evidence="4" type="ORF">BM_Bm9272</name>
</gene>
<dbReference type="PANTHER" id="PTHR10366">
    <property type="entry name" value="NAD DEPENDENT EPIMERASE/DEHYDRATASE"/>
    <property type="match status" value="1"/>
</dbReference>
<proteinExistence type="inferred from homology"/>
<dbReference type="AlphaFoldDB" id="A0A0H5S487"/>
<evidence type="ECO:0000256" key="2">
    <source>
        <dbReference type="RuleBase" id="RU004475"/>
    </source>
</evidence>
<keyword evidence="1 2" id="KW-0560">Oxidoreductase</keyword>
<dbReference type="SUPFAM" id="SSF51735">
    <property type="entry name" value="NAD(P)-binding Rossmann-fold domains"/>
    <property type="match status" value="1"/>
</dbReference>
<dbReference type="PANTHER" id="PTHR10366:SF564">
    <property type="entry name" value="STEROL-4-ALPHA-CARBOXYLATE 3-DEHYDROGENASE, DECARBOXYLATING"/>
    <property type="match status" value="1"/>
</dbReference>
<evidence type="ECO:0000259" key="3">
    <source>
        <dbReference type="Pfam" id="PF01073"/>
    </source>
</evidence>
<dbReference type="GO" id="GO:0006694">
    <property type="term" value="P:steroid biosynthetic process"/>
    <property type="evidence" value="ECO:0007669"/>
    <property type="project" value="InterPro"/>
</dbReference>
<dbReference type="InterPro" id="IPR036291">
    <property type="entry name" value="NAD(P)-bd_dom_sf"/>
</dbReference>
<dbReference type="GO" id="GO:0016616">
    <property type="term" value="F:oxidoreductase activity, acting on the CH-OH group of donors, NAD or NADP as acceptor"/>
    <property type="evidence" value="ECO:0007669"/>
    <property type="project" value="InterPro"/>
</dbReference>
<accession>A0A0H5S487</accession>
<name>A0A0H5S487_BRUMA</name>
<dbReference type="WormBase" id="Bm9272">
    <property type="protein sequence ID" value="BM45847"/>
    <property type="gene ID" value="WBGene00229533"/>
</dbReference>
<comment type="similarity">
    <text evidence="2">Belongs to the 3-beta-HSD family.</text>
</comment>